<proteinExistence type="predicted"/>
<evidence type="ECO:0000256" key="1">
    <source>
        <dbReference type="SAM" id="SignalP"/>
    </source>
</evidence>
<name>A0A1M5NDH4_9SPHI</name>
<dbReference type="Proteomes" id="UP000184287">
    <property type="component" value="Unassembled WGS sequence"/>
</dbReference>
<dbReference type="InterPro" id="IPR038765">
    <property type="entry name" value="Papain-like_cys_pep_sf"/>
</dbReference>
<gene>
    <name evidence="3" type="ORF">SAMN04488522_10898</name>
</gene>
<dbReference type="SUPFAM" id="SSF54001">
    <property type="entry name" value="Cysteine proteinases"/>
    <property type="match status" value="1"/>
</dbReference>
<organism evidence="3 4">
    <name type="scientific">Pedobacter caeni</name>
    <dbReference type="NCBI Taxonomy" id="288992"/>
    <lineage>
        <taxon>Bacteria</taxon>
        <taxon>Pseudomonadati</taxon>
        <taxon>Bacteroidota</taxon>
        <taxon>Sphingobacteriia</taxon>
        <taxon>Sphingobacteriales</taxon>
        <taxon>Sphingobacteriaceae</taxon>
        <taxon>Pedobacter</taxon>
    </lineage>
</organism>
<evidence type="ECO:0000313" key="4">
    <source>
        <dbReference type="Proteomes" id="UP000184287"/>
    </source>
</evidence>
<dbReference type="OrthoDB" id="5166556at2"/>
<dbReference type="EMBL" id="FQUQ01000008">
    <property type="protein sequence ID" value="SHG87560.1"/>
    <property type="molecule type" value="Genomic_DNA"/>
</dbReference>
<keyword evidence="4" id="KW-1185">Reference proteome</keyword>
<feature type="signal peptide" evidence="1">
    <location>
        <begin position="1"/>
        <end position="21"/>
    </location>
</feature>
<evidence type="ECO:0000259" key="2">
    <source>
        <dbReference type="Pfam" id="PF01841"/>
    </source>
</evidence>
<protein>
    <submittedName>
        <fullName evidence="3">Transglutaminase-like superfamily protein</fullName>
    </submittedName>
</protein>
<sequence>MKIRFLIAAGLLAFLSEQTIAQNRYRNEPLILAQKDQADILVGKDWQEKRWRISPQIAHDTLKLKLYSSNENVGFRTDKDSIKFKIKIGETKSFYVKMGDTDPAHTLITAEAFVWNPISFSKEPKRKDMRFFFEKPNHAYFDSLRRMYPVSQLMVNDRTDIEKILSLMNWTHHQWKHDGNKSPKRNDAISILNEVREGNRFPCFAYSIVLRDQLMAHGFKARVLYIKTKDAETRESSPGHVVTEVFVKDLRKWVFLDGQFNVMPVLNGKPLNGVEFQEALSKNYDRVVLLSRDKVDKRGYTDFVYEYLYYFDTALDNRQLTADKMYKIDGKRSVMLVPATAPNLSKLGIWKTAVDYCVYTHSLNDFYAVPE</sequence>
<accession>A0A1M5NDH4</accession>
<keyword evidence="1" id="KW-0732">Signal</keyword>
<feature type="domain" description="Transglutaminase-like" evidence="2">
    <location>
        <begin position="153"/>
        <end position="257"/>
    </location>
</feature>
<dbReference type="Pfam" id="PF01841">
    <property type="entry name" value="Transglut_core"/>
    <property type="match status" value="1"/>
</dbReference>
<reference evidence="4" key="1">
    <citation type="submission" date="2016-11" db="EMBL/GenBank/DDBJ databases">
        <authorList>
            <person name="Varghese N."/>
            <person name="Submissions S."/>
        </authorList>
    </citation>
    <scope>NUCLEOTIDE SEQUENCE [LARGE SCALE GENOMIC DNA]</scope>
    <source>
        <strain evidence="4">DSM 16990</strain>
    </source>
</reference>
<evidence type="ECO:0000313" key="3">
    <source>
        <dbReference type="EMBL" id="SHG87560.1"/>
    </source>
</evidence>
<dbReference type="STRING" id="288992.SAMN04488522_10898"/>
<dbReference type="RefSeq" id="WP_073237939.1">
    <property type="nucleotide sequence ID" value="NZ_FQUQ01000008.1"/>
</dbReference>
<feature type="chain" id="PRO_5013382186" evidence="1">
    <location>
        <begin position="22"/>
        <end position="371"/>
    </location>
</feature>
<dbReference type="InterPro" id="IPR002931">
    <property type="entry name" value="Transglutaminase-like"/>
</dbReference>
<dbReference type="AlphaFoldDB" id="A0A1M5NDH4"/>